<dbReference type="AlphaFoldDB" id="A0A2V0PDQ1"/>
<dbReference type="InterPro" id="IPR046341">
    <property type="entry name" value="SET_dom_sf"/>
</dbReference>
<dbReference type="InterPro" id="IPR001214">
    <property type="entry name" value="SET_dom"/>
</dbReference>
<dbReference type="PROSITE" id="PS50280">
    <property type="entry name" value="SET"/>
    <property type="match status" value="1"/>
</dbReference>
<dbReference type="GO" id="GO:0016279">
    <property type="term" value="F:protein-lysine N-methyltransferase activity"/>
    <property type="evidence" value="ECO:0007669"/>
    <property type="project" value="TreeGrafter"/>
</dbReference>
<evidence type="ECO:0000313" key="3">
    <source>
        <dbReference type="EMBL" id="GBF95297.1"/>
    </source>
</evidence>
<protein>
    <recommendedName>
        <fullName evidence="2">SET domain-containing protein</fullName>
    </recommendedName>
</protein>
<dbReference type="EMBL" id="BDRX01000062">
    <property type="protein sequence ID" value="GBF95297.1"/>
    <property type="molecule type" value="Genomic_DNA"/>
</dbReference>
<feature type="region of interest" description="Disordered" evidence="1">
    <location>
        <begin position="1"/>
        <end position="57"/>
    </location>
</feature>
<gene>
    <name evidence="3" type="ORF">Rsub_08328</name>
</gene>
<proteinExistence type="predicted"/>
<accession>A0A2V0PDQ1</accession>
<dbReference type="STRING" id="307507.A0A2V0PDQ1"/>
<dbReference type="PANTHER" id="PTHR13271:SF137">
    <property type="entry name" value="SET DOMAIN-CONTAINING PROTEIN"/>
    <property type="match status" value="1"/>
</dbReference>
<dbReference type="PANTHER" id="PTHR13271">
    <property type="entry name" value="UNCHARACTERIZED PUTATIVE METHYLTRANSFERASE"/>
    <property type="match status" value="1"/>
</dbReference>
<evidence type="ECO:0000256" key="1">
    <source>
        <dbReference type="SAM" id="MobiDB-lite"/>
    </source>
</evidence>
<sequence>MSVRCPGQWARPGPQPRPAAAGAPARQRRRAAPSRAQPPTSSSAAAAAAAAAAPPPPVVPDPACDALAAAAGVLQDPPLLAAAATPRGRGLVARRPAPRGAVASVPLANALVISDDPLGSISVFGDKQQRAWQEAHGELPEELLDFLQGDERWDARMSAWLLWLRAHPPGPLWRAYLGLLPPESGACCLLNFHDPLEAAELQVPELMREAEVQARWAEHLHWDFFASHGEKRSGRIGGGGGGGGALLPRAAGKLGGLRLGADLATSLWAISMVRTRTFSDEVNGEGITLMVPFCDLANHGGEAQNTTFLVSQDRRSFELRALRPLAVGEEALITYGDQKPNAELLRDYGFVIPGNPHDRLTFLAEEDDGSGGNGGGGGGGNGGGGNGSGGNASGQKERRGGLGLNAASLMEAAGFTGDLSKGEVEPVNGPAGSDSDGDGIDGGGDAGASPRSLSAARRRAALLSLPLTPRRDDSGGLFGWASARAWTAAGEPPPAPLAAAAVPAERAAVAALRRRLAARAAALPTSAEDDAALLSGPPAGAAAAGAAAAGARLAPRVEAAVRARLEHKLLLAEADSILAGYERALSGRPK</sequence>
<organism evidence="3 4">
    <name type="scientific">Raphidocelis subcapitata</name>
    <dbReference type="NCBI Taxonomy" id="307507"/>
    <lineage>
        <taxon>Eukaryota</taxon>
        <taxon>Viridiplantae</taxon>
        <taxon>Chlorophyta</taxon>
        <taxon>core chlorophytes</taxon>
        <taxon>Chlorophyceae</taxon>
        <taxon>CS clade</taxon>
        <taxon>Sphaeropleales</taxon>
        <taxon>Selenastraceae</taxon>
        <taxon>Raphidocelis</taxon>
    </lineage>
</organism>
<feature type="compositionally biased region" description="Gly residues" evidence="1">
    <location>
        <begin position="370"/>
        <end position="392"/>
    </location>
</feature>
<feature type="compositionally biased region" description="Low complexity" evidence="1">
    <location>
        <begin position="33"/>
        <end position="52"/>
    </location>
</feature>
<feature type="region of interest" description="Disordered" evidence="1">
    <location>
        <begin position="417"/>
        <end position="453"/>
    </location>
</feature>
<dbReference type="InterPro" id="IPR050600">
    <property type="entry name" value="SETD3_SETD6_MTase"/>
</dbReference>
<name>A0A2V0PDQ1_9CHLO</name>
<evidence type="ECO:0000259" key="2">
    <source>
        <dbReference type="PROSITE" id="PS50280"/>
    </source>
</evidence>
<reference evidence="3 4" key="1">
    <citation type="journal article" date="2018" name="Sci. Rep.">
        <title>Raphidocelis subcapitata (=Pseudokirchneriella subcapitata) provides an insight into genome evolution and environmental adaptations in the Sphaeropleales.</title>
        <authorList>
            <person name="Suzuki S."/>
            <person name="Yamaguchi H."/>
            <person name="Nakajima N."/>
            <person name="Kawachi M."/>
        </authorList>
    </citation>
    <scope>NUCLEOTIDE SEQUENCE [LARGE SCALE GENOMIC DNA]</scope>
    <source>
        <strain evidence="3 4">NIES-35</strain>
    </source>
</reference>
<dbReference type="OrthoDB" id="341421at2759"/>
<dbReference type="InParanoid" id="A0A2V0PDQ1"/>
<dbReference type="Proteomes" id="UP000247498">
    <property type="component" value="Unassembled WGS sequence"/>
</dbReference>
<feature type="domain" description="SET" evidence="2">
    <location>
        <begin position="78"/>
        <end position="336"/>
    </location>
</feature>
<evidence type="ECO:0000313" key="4">
    <source>
        <dbReference type="Proteomes" id="UP000247498"/>
    </source>
</evidence>
<dbReference type="SUPFAM" id="SSF82199">
    <property type="entry name" value="SET domain"/>
    <property type="match status" value="1"/>
</dbReference>
<feature type="compositionally biased region" description="Low complexity" evidence="1">
    <location>
        <begin position="1"/>
        <end position="25"/>
    </location>
</feature>
<feature type="region of interest" description="Disordered" evidence="1">
    <location>
        <begin position="361"/>
        <end position="399"/>
    </location>
</feature>
<dbReference type="CDD" id="cd10527">
    <property type="entry name" value="SET_LSMT"/>
    <property type="match status" value="1"/>
</dbReference>
<keyword evidence="4" id="KW-1185">Reference proteome</keyword>
<comment type="caution">
    <text evidence="3">The sequence shown here is derived from an EMBL/GenBank/DDBJ whole genome shotgun (WGS) entry which is preliminary data.</text>
</comment>
<dbReference type="Gene3D" id="3.90.1410.10">
    <property type="entry name" value="set domain protein methyltransferase, domain 1"/>
    <property type="match status" value="1"/>
</dbReference>